<name>A0A096CE80_9BACT</name>
<evidence type="ECO:0000256" key="1">
    <source>
        <dbReference type="SAM" id="Phobius"/>
    </source>
</evidence>
<protein>
    <submittedName>
        <fullName evidence="2">Membrane protein</fullName>
    </submittedName>
</protein>
<organism evidence="2 3">
    <name type="scientific">Prevotella melaninogenica DNF00666</name>
    <dbReference type="NCBI Taxonomy" id="1401073"/>
    <lineage>
        <taxon>Bacteria</taxon>
        <taxon>Pseudomonadati</taxon>
        <taxon>Bacteroidota</taxon>
        <taxon>Bacteroidia</taxon>
        <taxon>Bacteroidales</taxon>
        <taxon>Prevotellaceae</taxon>
        <taxon>Prevotella</taxon>
    </lineage>
</organism>
<accession>A0A096CE80</accession>
<keyword evidence="1" id="KW-1133">Transmembrane helix</keyword>
<dbReference type="AlphaFoldDB" id="A0A096CE80"/>
<dbReference type="RefSeq" id="WP_036866762.1">
    <property type="nucleotide sequence ID" value="NZ_JRNS01000534.1"/>
</dbReference>
<reference evidence="2 3" key="1">
    <citation type="submission" date="2014-07" db="EMBL/GenBank/DDBJ databases">
        <authorList>
            <person name="McCorrison J."/>
            <person name="Sanka R."/>
            <person name="Torralba M."/>
            <person name="Gillis M."/>
            <person name="Haft D.H."/>
            <person name="Methe B."/>
            <person name="Sutton G."/>
            <person name="Nelson K.E."/>
        </authorList>
    </citation>
    <scope>NUCLEOTIDE SEQUENCE [LARGE SCALE GENOMIC DNA]</scope>
    <source>
        <strain evidence="2 3">DNF00666</strain>
    </source>
</reference>
<feature type="transmembrane region" description="Helical" evidence="1">
    <location>
        <begin position="41"/>
        <end position="62"/>
    </location>
</feature>
<feature type="transmembrane region" description="Helical" evidence="1">
    <location>
        <begin position="263"/>
        <end position="281"/>
    </location>
</feature>
<feature type="transmembrane region" description="Helical" evidence="1">
    <location>
        <begin position="166"/>
        <end position="186"/>
    </location>
</feature>
<feature type="transmembrane region" description="Helical" evidence="1">
    <location>
        <begin position="69"/>
        <end position="92"/>
    </location>
</feature>
<dbReference type="EMBL" id="JRNS01000534">
    <property type="protein sequence ID" value="KGF43559.1"/>
    <property type="molecule type" value="Genomic_DNA"/>
</dbReference>
<comment type="caution">
    <text evidence="2">The sequence shown here is derived from an EMBL/GenBank/DDBJ whole genome shotgun (WGS) entry which is preliminary data.</text>
</comment>
<keyword evidence="1" id="KW-0472">Membrane</keyword>
<dbReference type="Proteomes" id="UP000029578">
    <property type="component" value="Unassembled WGS sequence"/>
</dbReference>
<feature type="transmembrane region" description="Helical" evidence="1">
    <location>
        <begin position="7"/>
        <end position="29"/>
    </location>
</feature>
<feature type="transmembrane region" description="Helical" evidence="1">
    <location>
        <begin position="198"/>
        <end position="216"/>
    </location>
</feature>
<keyword evidence="1" id="KW-0812">Transmembrane</keyword>
<evidence type="ECO:0000313" key="2">
    <source>
        <dbReference type="EMBL" id="KGF43559.1"/>
    </source>
</evidence>
<sequence length="291" mass="33400">MSNRKLYWWKSIVSMGLILGSMPIVHLVARVLKDNYDGTQLLGAGMAVGFVGMMMVVVGVFVKGQTRQTLLGLIGGMFYWTGWVDFLFMYYAHRWRTHAEIDPTTGEVLSRPEYLLLPATFGLWAMVMLLYIFCSRNACNFLNWWQTLFLGKNKRLIVARPMTRHTSIVTFMEINTMLWTCYLLLMNLYDPQLFGRESPVTFGVAFGALLSAPYVFRKQLHLQSWGANIRMGTATVIVFWIAVEAFNRTGIIGKLIAHPSEYPWHWMVMVIELCFLAGKIVKDARAKKEKK</sequence>
<feature type="transmembrane region" description="Helical" evidence="1">
    <location>
        <begin position="121"/>
        <end position="145"/>
    </location>
</feature>
<gene>
    <name evidence="2" type="ORF">HMPREF0661_11980</name>
</gene>
<evidence type="ECO:0000313" key="3">
    <source>
        <dbReference type="Proteomes" id="UP000029578"/>
    </source>
</evidence>
<proteinExistence type="predicted"/>